<dbReference type="Proteomes" id="UP001140074">
    <property type="component" value="Unassembled WGS sequence"/>
</dbReference>
<evidence type="ECO:0008006" key="5">
    <source>
        <dbReference type="Google" id="ProtNLM"/>
    </source>
</evidence>
<dbReference type="EMBL" id="JANBUY010000043">
    <property type="protein sequence ID" value="KAJ2866178.1"/>
    <property type="molecule type" value="Genomic_DNA"/>
</dbReference>
<keyword evidence="4" id="KW-1185">Reference proteome</keyword>
<dbReference type="PRINTS" id="PR01217">
    <property type="entry name" value="PRICHEXTENSN"/>
</dbReference>
<keyword evidence="2" id="KW-0732">Signal</keyword>
<evidence type="ECO:0000256" key="2">
    <source>
        <dbReference type="SAM" id="SignalP"/>
    </source>
</evidence>
<name>A0A9W8INA5_9FUNG</name>
<gene>
    <name evidence="3" type="ORF">GGH94_001709</name>
</gene>
<feature type="region of interest" description="Disordered" evidence="1">
    <location>
        <begin position="378"/>
        <end position="500"/>
    </location>
</feature>
<dbReference type="AlphaFoldDB" id="A0A9W8INA5"/>
<accession>A0A9W8INA5</accession>
<protein>
    <recommendedName>
        <fullName evidence="5">Chitin-binding type-2 domain-containing protein</fullName>
    </recommendedName>
</protein>
<evidence type="ECO:0000256" key="1">
    <source>
        <dbReference type="SAM" id="MobiDB-lite"/>
    </source>
</evidence>
<comment type="caution">
    <text evidence="3">The sequence shown here is derived from an EMBL/GenBank/DDBJ whole genome shotgun (WGS) entry which is preliminary data.</text>
</comment>
<evidence type="ECO:0000313" key="4">
    <source>
        <dbReference type="Proteomes" id="UP001140074"/>
    </source>
</evidence>
<reference evidence="3" key="1">
    <citation type="submission" date="2022-07" db="EMBL/GenBank/DDBJ databases">
        <title>Phylogenomic reconstructions and comparative analyses of Kickxellomycotina fungi.</title>
        <authorList>
            <person name="Reynolds N.K."/>
            <person name="Stajich J.E."/>
            <person name="Barry K."/>
            <person name="Grigoriev I.V."/>
            <person name="Crous P."/>
            <person name="Smith M.E."/>
        </authorList>
    </citation>
    <scope>NUCLEOTIDE SEQUENCE</scope>
    <source>
        <strain evidence="3">RSA 476</strain>
    </source>
</reference>
<feature type="region of interest" description="Disordered" evidence="1">
    <location>
        <begin position="704"/>
        <end position="753"/>
    </location>
</feature>
<feature type="signal peptide" evidence="2">
    <location>
        <begin position="1"/>
        <end position="20"/>
    </location>
</feature>
<feature type="compositionally biased region" description="Basic and acidic residues" evidence="1">
    <location>
        <begin position="707"/>
        <end position="720"/>
    </location>
</feature>
<organism evidence="3 4">
    <name type="scientific">Coemansia aciculifera</name>
    <dbReference type="NCBI Taxonomy" id="417176"/>
    <lineage>
        <taxon>Eukaryota</taxon>
        <taxon>Fungi</taxon>
        <taxon>Fungi incertae sedis</taxon>
        <taxon>Zoopagomycota</taxon>
        <taxon>Kickxellomycotina</taxon>
        <taxon>Kickxellomycetes</taxon>
        <taxon>Kickxellales</taxon>
        <taxon>Kickxellaceae</taxon>
        <taxon>Coemansia</taxon>
    </lineage>
</organism>
<feature type="region of interest" description="Disordered" evidence="1">
    <location>
        <begin position="575"/>
        <end position="596"/>
    </location>
</feature>
<sequence length="802" mass="83889">MRVLVYVLATALVAVGVAGGDQPETSLDGDSTQGNFQEAADAAIVTVDSASNDTPSSSPSSLTLAPSLPSLGSQPSAAVGQFKCIYQDGISDVYTELVNGRSAFFRCLKGTKCFQAPNVPSRIRCDYTSAASPPDSLLRLSGQRAHAKTSFNALDSGKHYFAQVSVDAEASADIIPMSTVSLDLPLAGIPTSSEPKIISLNIILPTIAIRITEDPDAPNIATVISIDPIAESASSSVTEGVLTKTLTRIAVETPSPRLLTVTATVTAPAAPASPILSTSVLSITASADMTQFTQSMINRFTSDDLLLTDKPRHAITINGVELSSVIRQPKPTTTTVYVPASPSTSALSLVGTFFSVQSTQQVSQQRANVLPASVQREYNLPPTFPPPLTPDPTTTPMVFQGSNFYDPPSPSEEVDVPPATSPAYRPLRQSSPTYAPAPMPPPQSSTQILYPQNTPTPMPPPPSQPMPPPPPQPLSPPPPQPLSPPPQLITQPIPPAPLPDAPPSMITVVMHPNSGLYPIPVSSYPFGMSPPQMAPPPPFNTRAPAPNMLPSIEDQPLSDTTSADSQNTPIIPFITNGARKAAPTNTPQSHPKAKTGDINAHGIVSVLQEVFHIPPSAISIDGTPIAVADVGTKEGKGAVSGGGKNNKHGDDDNDKDGDDDSDNDVQDSGDREHDLELDSRYNIGEIARSRRKIRSKIKAVGRLAKTLTEKGGHSNGDEKNSSSSDENSNDDSDPTGQTATATSMSAPNSAENVSNISTSMNLASHGAALLSVAMPETTLSAAIKIVEATDDDSAAPTQSDES</sequence>
<feature type="chain" id="PRO_5040906213" description="Chitin-binding type-2 domain-containing protein" evidence="2">
    <location>
        <begin position="21"/>
        <end position="802"/>
    </location>
</feature>
<feature type="region of interest" description="Disordered" evidence="1">
    <location>
        <begin position="634"/>
        <end position="688"/>
    </location>
</feature>
<feature type="compositionally biased region" description="Acidic residues" evidence="1">
    <location>
        <begin position="651"/>
        <end position="667"/>
    </location>
</feature>
<proteinExistence type="predicted"/>
<feature type="compositionally biased region" description="Polar residues" evidence="1">
    <location>
        <begin position="734"/>
        <end position="753"/>
    </location>
</feature>
<feature type="compositionally biased region" description="Basic and acidic residues" evidence="1">
    <location>
        <begin position="668"/>
        <end position="679"/>
    </location>
</feature>
<feature type="compositionally biased region" description="Pro residues" evidence="1">
    <location>
        <begin position="454"/>
        <end position="500"/>
    </location>
</feature>
<evidence type="ECO:0000313" key="3">
    <source>
        <dbReference type="EMBL" id="KAJ2866178.1"/>
    </source>
</evidence>